<dbReference type="PANTHER" id="PTHR43591:SF24">
    <property type="entry name" value="2-METHOXY-6-POLYPRENYL-1,4-BENZOQUINOL METHYLASE, MITOCHONDRIAL"/>
    <property type="match status" value="1"/>
</dbReference>
<reference evidence="2 3" key="1">
    <citation type="journal article" date="2016" name="Nat. Commun.">
        <title>Thousands of microbial genomes shed light on interconnected biogeochemical processes in an aquifer system.</title>
        <authorList>
            <person name="Anantharaman K."/>
            <person name="Brown C.T."/>
            <person name="Hug L.A."/>
            <person name="Sharon I."/>
            <person name="Castelle C.J."/>
            <person name="Probst A.J."/>
            <person name="Thomas B.C."/>
            <person name="Singh A."/>
            <person name="Wilkins M.J."/>
            <person name="Karaoz U."/>
            <person name="Brodie E.L."/>
            <person name="Williams K.H."/>
            <person name="Hubbard S.S."/>
            <person name="Banfield J.F."/>
        </authorList>
    </citation>
    <scope>NUCLEOTIDE SEQUENCE [LARGE SCALE GENOMIC DNA]</scope>
</reference>
<dbReference type="InterPro" id="IPR013216">
    <property type="entry name" value="Methyltransf_11"/>
</dbReference>
<evidence type="ECO:0000259" key="1">
    <source>
        <dbReference type="Pfam" id="PF08241"/>
    </source>
</evidence>
<dbReference type="CDD" id="cd02440">
    <property type="entry name" value="AdoMet_MTases"/>
    <property type="match status" value="1"/>
</dbReference>
<organism evidence="2 3">
    <name type="scientific">Candidatus Sungbacteria bacterium RIFCSPHIGHO2_02_FULL_53_17</name>
    <dbReference type="NCBI Taxonomy" id="1802275"/>
    <lineage>
        <taxon>Bacteria</taxon>
        <taxon>Candidatus Sungiibacteriota</taxon>
    </lineage>
</organism>
<comment type="caution">
    <text evidence="2">The sequence shown here is derived from an EMBL/GenBank/DDBJ whole genome shotgun (WGS) entry which is preliminary data.</text>
</comment>
<evidence type="ECO:0000313" key="3">
    <source>
        <dbReference type="Proteomes" id="UP000177177"/>
    </source>
</evidence>
<dbReference type="AlphaFoldDB" id="A0A1G2KX55"/>
<dbReference type="SUPFAM" id="SSF53335">
    <property type="entry name" value="S-adenosyl-L-methionine-dependent methyltransferases"/>
    <property type="match status" value="1"/>
</dbReference>
<name>A0A1G2KX55_9BACT</name>
<dbReference type="Pfam" id="PF08241">
    <property type="entry name" value="Methyltransf_11"/>
    <property type="match status" value="1"/>
</dbReference>
<dbReference type="EMBL" id="MHQN01000006">
    <property type="protein sequence ID" value="OHA04010.1"/>
    <property type="molecule type" value="Genomic_DNA"/>
</dbReference>
<dbReference type="InterPro" id="IPR029063">
    <property type="entry name" value="SAM-dependent_MTases_sf"/>
</dbReference>
<accession>A0A1G2KX55</accession>
<dbReference type="PANTHER" id="PTHR43591">
    <property type="entry name" value="METHYLTRANSFERASE"/>
    <property type="match status" value="1"/>
</dbReference>
<dbReference type="Gene3D" id="3.40.50.150">
    <property type="entry name" value="Vaccinia Virus protein VP39"/>
    <property type="match status" value="1"/>
</dbReference>
<dbReference type="GO" id="GO:0008757">
    <property type="term" value="F:S-adenosylmethionine-dependent methyltransferase activity"/>
    <property type="evidence" value="ECO:0007669"/>
    <property type="project" value="InterPro"/>
</dbReference>
<protein>
    <recommendedName>
        <fullName evidence="1">Methyltransferase type 11 domain-containing protein</fullName>
    </recommendedName>
</protein>
<gene>
    <name evidence="2" type="ORF">A3C92_03650</name>
</gene>
<sequence length="306" mass="34363">MRTYAFFCMHQDKTGVTGSIGAFDDSWKIRAHEARQNYYAVGAPTNQIMMSFKNQWEVYRRFLGAAQALGLRSLEPGSGRGSISCYFAAAGFDAYLLDTSAEILRVAEDIFRENGLSARFVCADCLAMPFPDGFFDTVVHCGLLEHFEDYRAPLVEQWRVLKPGGVIIATIVPEKRSVQTLFSFVNRGLAAVHRVLARIGMVRSVGKEEKKSLYRSSHGSSPYVAALTALGARIEYQGGIFPVPSFSYSPAFPFTLMPRPIERALVFLWSGVLVLRRLLWPRRHPWMCSEKWGQHVLVVARKPLSV</sequence>
<feature type="domain" description="Methyltransferase type 11" evidence="1">
    <location>
        <begin position="74"/>
        <end position="168"/>
    </location>
</feature>
<dbReference type="Proteomes" id="UP000177177">
    <property type="component" value="Unassembled WGS sequence"/>
</dbReference>
<evidence type="ECO:0000313" key="2">
    <source>
        <dbReference type="EMBL" id="OHA04010.1"/>
    </source>
</evidence>
<proteinExistence type="predicted"/>